<organism evidence="2 3">
    <name type="scientific">Carnegiea gigantea</name>
    <dbReference type="NCBI Taxonomy" id="171969"/>
    <lineage>
        <taxon>Eukaryota</taxon>
        <taxon>Viridiplantae</taxon>
        <taxon>Streptophyta</taxon>
        <taxon>Embryophyta</taxon>
        <taxon>Tracheophyta</taxon>
        <taxon>Spermatophyta</taxon>
        <taxon>Magnoliopsida</taxon>
        <taxon>eudicotyledons</taxon>
        <taxon>Gunneridae</taxon>
        <taxon>Pentapetalae</taxon>
        <taxon>Caryophyllales</taxon>
        <taxon>Cactineae</taxon>
        <taxon>Cactaceae</taxon>
        <taxon>Cactoideae</taxon>
        <taxon>Echinocereeae</taxon>
        <taxon>Carnegiea</taxon>
    </lineage>
</organism>
<reference evidence="2" key="1">
    <citation type="submission" date="2022-04" db="EMBL/GenBank/DDBJ databases">
        <title>Carnegiea gigantea Genome sequencing and assembly v2.</title>
        <authorList>
            <person name="Copetti D."/>
            <person name="Sanderson M.J."/>
            <person name="Burquez A."/>
            <person name="Wojciechowski M.F."/>
        </authorList>
    </citation>
    <scope>NUCLEOTIDE SEQUENCE</scope>
    <source>
        <strain evidence="2">SGP5-SGP5p</strain>
        <tissue evidence="2">Aerial part</tissue>
    </source>
</reference>
<dbReference type="EMBL" id="JAKOGI010001585">
    <property type="protein sequence ID" value="KAJ8424900.1"/>
    <property type="molecule type" value="Genomic_DNA"/>
</dbReference>
<protein>
    <submittedName>
        <fullName evidence="2">Uncharacterized protein</fullName>
    </submittedName>
</protein>
<comment type="caution">
    <text evidence="2">The sequence shown here is derived from an EMBL/GenBank/DDBJ whole genome shotgun (WGS) entry which is preliminary data.</text>
</comment>
<sequence length="167" mass="18555">MVDTLKSLMSTMADAITRQVSEQVKRAMEAASSARPPPALEYQLVHKGEPSHRLEGIPSPHPTERGREVSQSDQSGWLPTGQLRRRAAMEPTGCLERGITTGSATTSTPYATHSRRTACLEERHPILWRLTPITAPPRQQNSRKYCEFHEQSGKAQLKSVQQVLTAD</sequence>
<evidence type="ECO:0000256" key="1">
    <source>
        <dbReference type="SAM" id="MobiDB-lite"/>
    </source>
</evidence>
<evidence type="ECO:0000313" key="3">
    <source>
        <dbReference type="Proteomes" id="UP001153076"/>
    </source>
</evidence>
<dbReference type="AlphaFoldDB" id="A0A9Q1GQN8"/>
<gene>
    <name evidence="2" type="ORF">Cgig2_007625</name>
</gene>
<name>A0A9Q1GQN8_9CARY</name>
<feature type="region of interest" description="Disordered" evidence="1">
    <location>
        <begin position="49"/>
        <end position="83"/>
    </location>
</feature>
<accession>A0A9Q1GQN8</accession>
<dbReference type="Proteomes" id="UP001153076">
    <property type="component" value="Unassembled WGS sequence"/>
</dbReference>
<keyword evidence="3" id="KW-1185">Reference proteome</keyword>
<evidence type="ECO:0000313" key="2">
    <source>
        <dbReference type="EMBL" id="KAJ8424900.1"/>
    </source>
</evidence>
<proteinExistence type="predicted"/>